<organism evidence="1 4">
    <name type="scientific">Ovine gammaherpesvirus 2</name>
    <dbReference type="NCBI Taxonomy" id="10398"/>
    <lineage>
        <taxon>Viruses</taxon>
        <taxon>Duplodnaviria</taxon>
        <taxon>Heunggongvirae</taxon>
        <taxon>Peploviricota</taxon>
        <taxon>Herviviricetes</taxon>
        <taxon>Herpesvirales</taxon>
        <taxon>Orthoherpesviridae</taxon>
        <taxon>Gammaherpesvirinae</taxon>
        <taxon>Macavirus</taxon>
        <taxon>Macavirus ovinegamma2</taxon>
    </lineage>
</organism>
<reference evidence="4" key="5">
    <citation type="journal article" date="2002" name="J. Gen. Virol.">
        <title>Isolation and expression of three open reading frames from ovine herpesvirus-2.</title>
        <authorList>
            <person name="Coulter L.J."/>
            <person name="Reid H.W."/>
        </authorList>
    </citation>
    <scope>NUCLEOTIDE SEQUENCE [LARGE SCALE GENOMIC DNA]</scope>
</reference>
<evidence type="ECO:0000313" key="4">
    <source>
        <dbReference type="Proteomes" id="UP000153759"/>
    </source>
</evidence>
<reference evidence="1" key="9">
    <citation type="submission" date="2010-03" db="EMBL/GenBank/DDBJ databases">
        <title>Ovine herpesvirus 2 contains a functional spliced IL-10.</title>
        <authorList>
            <person name="Stewart J.P."/>
            <person name="Rosbottom J."/>
            <person name="Haig D.M."/>
            <person name="Ackermann M."/>
        </authorList>
    </citation>
    <scope>NUCLEOTIDE SEQUENCE</scope>
    <source>
        <strain evidence="1">BJ1035</strain>
    </source>
</reference>
<evidence type="ECO:0000313" key="2">
    <source>
        <dbReference type="EMBL" id="ABB22247.1"/>
    </source>
</evidence>
<reference evidence="4" key="1">
    <citation type="journal article" date="1993" name="Arch. Virol.">
        <title>PCR detection of the sheep-associated agent of malignant catarrhal fever.</title>
        <authorList>
            <person name="Baxter S.I."/>
            <person name="Pow I."/>
            <person name="Bridgen A."/>
            <person name="Reid H.W."/>
        </authorList>
    </citation>
    <scope>NUCLEOTIDE SEQUENCE [LARGE SCALE GENOMIC DNA]</scope>
</reference>
<reference evidence="4" key="2">
    <citation type="journal article" date="1998" name="J. Virol.">
        <title>Detection of a novel bovine lymphotropic herpesvirus.</title>
        <authorList>
            <person name="Rovnak J."/>
            <person name="Quackenbush S.L."/>
            <person name="Reyes R.A."/>
            <person name="Baines J.D."/>
            <person name="Parrish C.R."/>
            <person name="Casey J.W."/>
        </authorList>
    </citation>
    <scope>NUCLEOTIDE SEQUENCE [LARGE SCALE GENOMIC DNA]</scope>
</reference>
<dbReference type="Proteomes" id="UP000153759">
    <property type="component" value="Segment"/>
</dbReference>
<proteinExistence type="predicted"/>
<accession>Q2VSL1</accession>
<dbReference type="KEGG" id="vg:26684006"/>
<reference evidence="1" key="11">
    <citation type="submission" date="2010-03" db="EMBL/GenBank/DDBJ databases">
        <title>Primary structure of the Ovine herpesvirus 2 genome.</title>
        <authorList>
            <person name="Stewart J.P."/>
            <person name="Rosbottom J."/>
            <person name="Jayawardane G."/>
            <person name="Reid H."/>
            <person name="Ackermann M."/>
        </authorList>
    </citation>
    <scope>NUCLEOTIDE SEQUENCE</scope>
    <source>
        <strain evidence="1">BJ1035</strain>
    </source>
</reference>
<reference evidence="4" key="4">
    <citation type="journal article" date="2001" name="Virus Res.">
        <title>Detection and multigenic characterization of a novel gammaherpesvirus in goats.</title>
        <authorList>
            <person name="Chmielewicz B."/>
            <person name="Goltz M."/>
            <person name="Ehlers B."/>
        </authorList>
    </citation>
    <scope>NUCLEOTIDE SEQUENCE [LARGE SCALE GENOMIC DNA]</scope>
</reference>
<reference evidence="2 3" key="7">
    <citation type="journal article" date="2007" name="J. Gen. Virol.">
        <title>Comparison of ovine herpesvirus 2 genomes isolated from domestic sheep (Ovis aries) and a clinically affected cow (Bos bovis).</title>
        <authorList>
            <person name="Taus N.S."/>
            <person name="Herndon D.R."/>
            <person name="Traul D.L."/>
            <person name="Stewart J.P."/>
            <person name="Ackermann M."/>
            <person name="Li H."/>
            <person name="Knowles D.P."/>
            <person name="Lewis G.S."/>
            <person name="Brayton K.A."/>
        </authorList>
    </citation>
    <scope>NUCLEOTIDE SEQUENCE [LARGE SCALE GENOMIC DNA]</scope>
</reference>
<dbReference type="Pfam" id="PF05338">
    <property type="entry name" value="DUF717"/>
    <property type="match status" value="1"/>
</dbReference>
<name>Q2VSL1_9GAMA</name>
<gene>
    <name evidence="2" type="ORF">OvHV-2gp27</name>
</gene>
<evidence type="ECO:0000313" key="3">
    <source>
        <dbReference type="Proteomes" id="UP000152762"/>
    </source>
</evidence>
<protein>
    <submittedName>
        <fullName evidence="1">ORF30</fullName>
    </submittedName>
</protein>
<dbReference type="RefSeq" id="YP_438153.1">
    <property type="nucleotide sequence ID" value="NC_007646.1"/>
</dbReference>
<dbReference type="EMBL" id="AY839756">
    <property type="protein sequence ID" value="AAX58065.1"/>
    <property type="molecule type" value="Genomic_DNA"/>
</dbReference>
<reference evidence="4" key="6">
    <citation type="journal article" date="2002" name="J. Gen. Virol.">
        <title>Ovine herpesvirus 2 lytic cycle replication and capsid production.</title>
        <authorList>
            <person name="Rosbottom J."/>
            <person name="Dalziel R.G."/>
            <person name="Reid H.W."/>
            <person name="Stewart J.P."/>
        </authorList>
    </citation>
    <scope>NUCLEOTIDE SEQUENCE [LARGE SCALE GENOMIC DNA]</scope>
</reference>
<dbReference type="OrthoDB" id="26245at10239"/>
<sequence length="83" mass="9306">MKSELTEEDFTACLSFFNRPFPQIIDTSAANLRTLRDTKGPLQQLDLVTQLFDLAGAECVQEVAKVPCPNRERPTLTNVILPK</sequence>
<dbReference type="EMBL" id="DQ198083">
    <property type="protein sequence ID" value="ABB22247.1"/>
    <property type="molecule type" value="Genomic_DNA"/>
</dbReference>
<reference evidence="1" key="10">
    <citation type="submission" date="2010-03" db="EMBL/GenBank/DDBJ databases">
        <title>Ovine Herpesvirus 2 Lytic Cycle Replication and Particle Production.</title>
        <authorList>
            <person name="Stewart J.P."/>
            <person name="Rosbottom J."/>
        </authorList>
    </citation>
    <scope>NUCLEOTIDE SEQUENCE</scope>
    <source>
        <strain evidence="1">BJ1035</strain>
    </source>
</reference>
<keyword evidence="4" id="KW-1185">Reference proteome</keyword>
<reference evidence="1 4" key="8">
    <citation type="journal article" date="2009" name="Vet. Microbiol.">
        <title>Ovine herpesvirus 2 structural proteins in epithelial cells and M-cells of the appendix in rabbits with malignant catarrhal fever.</title>
        <authorList>
            <person name="Meier-Trummer C.S."/>
            <person name="Tobler K."/>
            <person name="Hilbe M."/>
            <person name="Stewart J.P."/>
            <person name="Hart J."/>
            <person name="Campbell I."/>
            <person name="Haig D.M."/>
            <person name="Glauser D.L."/>
            <person name="Ehrensperger F."/>
            <person name="Ackermann M."/>
        </authorList>
    </citation>
    <scope>NUCLEOTIDE SEQUENCE [LARGE SCALE GENOMIC DNA]</scope>
    <source>
        <strain evidence="1">BJ1035</strain>
    </source>
</reference>
<reference evidence="4" key="3">
    <citation type="journal article" date="2001" name="J. Gen. Virol.">
        <title>Ovine herpesvirus-2 glycoprotein B sequences from tissues of ruminant malignant catarrhal fever cases and healthy sheep are highly conserved.</title>
        <authorList>
            <person name="Dunowska M."/>
            <person name="Letchworth G.J."/>
            <person name="Collins J.K."/>
            <person name="DeMartini J.C."/>
        </authorList>
    </citation>
    <scope>NUCLEOTIDE SEQUENCE [LARGE SCALE GENOMIC DNA]</scope>
</reference>
<evidence type="ECO:0000313" key="1">
    <source>
        <dbReference type="EMBL" id="AAX58065.1"/>
    </source>
</evidence>
<dbReference type="InterPro" id="IPR008002">
    <property type="entry name" value="Herpes_Orf30"/>
</dbReference>
<dbReference type="Proteomes" id="UP000152762">
    <property type="component" value="Segment"/>
</dbReference>